<dbReference type="RefSeq" id="WP_208429242.1">
    <property type="nucleotide sequence ID" value="NZ_JAEPRJ010000001.1"/>
</dbReference>
<name>A0ABS1J0W0_9FIRM</name>
<reference evidence="2 3" key="1">
    <citation type="submission" date="2021-01" db="EMBL/GenBank/DDBJ databases">
        <title>Isolation and description of Catonella massiliensis sp. nov., a novel Catonella species, isolated from a stable periodontitis subject.</title>
        <authorList>
            <person name="Antezack A."/>
            <person name="Boxberger M."/>
            <person name="La Scola B."/>
            <person name="Monnet-Corti V."/>
        </authorList>
    </citation>
    <scope>NUCLEOTIDE SEQUENCE [LARGE SCALE GENOMIC DNA]</scope>
    <source>
        <strain evidence="2 3">Marseille-Q4567</strain>
    </source>
</reference>
<keyword evidence="1" id="KW-0812">Transmembrane</keyword>
<proteinExistence type="predicted"/>
<evidence type="ECO:0000313" key="3">
    <source>
        <dbReference type="Proteomes" id="UP000604730"/>
    </source>
</evidence>
<keyword evidence="1" id="KW-0472">Membrane</keyword>
<organism evidence="2 3">
    <name type="scientific">Catonella massiliensis</name>
    <dbReference type="NCBI Taxonomy" id="2799636"/>
    <lineage>
        <taxon>Bacteria</taxon>
        <taxon>Bacillati</taxon>
        <taxon>Bacillota</taxon>
        <taxon>Clostridia</taxon>
        <taxon>Lachnospirales</taxon>
        <taxon>Lachnospiraceae</taxon>
        <taxon>Catonella</taxon>
    </lineage>
</organism>
<comment type="caution">
    <text evidence="2">The sequence shown here is derived from an EMBL/GenBank/DDBJ whole genome shotgun (WGS) entry which is preliminary data.</text>
</comment>
<evidence type="ECO:0008006" key="4">
    <source>
        <dbReference type="Google" id="ProtNLM"/>
    </source>
</evidence>
<accession>A0ABS1J0W0</accession>
<gene>
    <name evidence="2" type="ORF">JJN12_08310</name>
</gene>
<dbReference type="EMBL" id="JAEPRJ010000001">
    <property type="protein sequence ID" value="MBK5897778.1"/>
    <property type="molecule type" value="Genomic_DNA"/>
</dbReference>
<sequence length="232" mass="26566">MKLKLKWYMYVVSFLIIVSFVLVVEEKVCGAELHKETLAVTKNEAAKKSTAKKKAEIRKFEKVILPAYEKYVRENFSKAVAHDSPYSFIYLNNDNIPELVVEGGFSAAGCLVCTYNKGVVALNTDRLMLGYVEKKNILHNPFAYMGYFSDDVYSIKKGKFVKVWSGHYEDKEDGKIPIEHTYYYKGVEISEKKYKAKLKRALGNNSETTGEFIKGDTIREAYKKFKKAKGIK</sequence>
<dbReference type="Proteomes" id="UP000604730">
    <property type="component" value="Unassembled WGS sequence"/>
</dbReference>
<protein>
    <recommendedName>
        <fullName evidence="4">FMN-binding protein</fullName>
    </recommendedName>
</protein>
<keyword evidence="3" id="KW-1185">Reference proteome</keyword>
<keyword evidence="1" id="KW-1133">Transmembrane helix</keyword>
<evidence type="ECO:0000313" key="2">
    <source>
        <dbReference type="EMBL" id="MBK5897778.1"/>
    </source>
</evidence>
<evidence type="ECO:0000256" key="1">
    <source>
        <dbReference type="SAM" id="Phobius"/>
    </source>
</evidence>
<feature type="transmembrane region" description="Helical" evidence="1">
    <location>
        <begin position="7"/>
        <end position="24"/>
    </location>
</feature>